<sequence length="1362" mass="154771">MASILRSSKFVRYIVGFARNVVVNTPREFDGNFVNNTQCLCGAIPRSLSAQASAQHDQNLERSLRRIDQDVRRSGRISRRDIEDVLEEIRNNRSATSSQSLLVIRCCGNLVPEEQPEVRTKLVQEIWNTLKKLNVPMDISHYNALLRVYLENEHEFSPTEFLAELESKGIDPNRVTYQRLIARYCQQGDIEGATKILEFMREKQLPVNENVFNALITGHSEAGDMDSAQGILTVMAQAGLEPSADTYTTLLCGYAKKGDIETINKLLNECEEKEVYLLDKDYLDVIYALTINDHSQHVPVVLNKTRKAIGYNQDAINLVLRLINKGYESIAYTILQSIPRGTRPDGSQWPIGAFFIKQMIKAGRPIGEISKYCDRLEQDELYEKGLLLATEMCLELGNEKLAYDLLNELKRKGLPIRQHYFWPLIVAKASDSSGDAIIDVLLKMNDYNITPSAETIRDYVIPNIKGKSSDIIAKLREANISIGSAASSIVHTLLQKNDIQEAAVIISKIPAYYYPEILRRPLTSSFYATNDLKSYITIVRHIVENVHRIDLVKNIPEDTKTSLDKTEILGSMIYDLTFSIKKFSEVAEDVLRGLVEEGVSLSTVTAEKIQDKLSEKMTPNISDLLGKLTSGELTPSPLVSKKLPTYTPSSQMNIPQLERLIHNLEGKRQDTRGLKRQLLTLYHREKELDKLEDLLKSLEQDPTFAYTPGIYAQLMDIYAHHDKLEQAEIYFNKLREIEPDLKLDGTKAIRYLFCLIKHGRIDEAIDLTSKIKRDIKVEEKSFAYRALCWKMLNYLADEGKAEDLNKLFDVLVKNDFIEINNVILGPLVKVHLVNKDTSQALNKFEWCCNQFRATPWKNELACQLIQSEDAEKLQKLTDLSTSVHGEINSLYDLVFAFVECGRVRQARKILETPGLQTRPQRINSACQRYQMEGLVKPLEGLKDATRDLNHIDRTDIYYQLLLSYIKQDDPDKALNLWTQMQEEDLAPTDGFLITLGDFLKKHKMDVPFVVPEGEVASENSLSQQIQRKPLGSMTKRDVVVFRQTLKSGDVDAALEIRKRSNDIFTINDDSSLIEKLIQDNRIQEATNLTRDLIQRNQTPITRVFRFLLNRLANNGDAKTIEELGGSLHKDMKKLVSFDNRICHANLVSGNSAEYLEQLENDIDNAKAEDLPLLAEKFPRGGAVGILEKHPEYTEKYAVIAKKYADRGIISPVNVLWAQYFIKGEDEKAEVLWKQYLQGAPRIMFQRVVQVARETKDEPLIRKLIAHLKTSNVTDGAIGNAYSCLLDVLVVKESNDEIVKTFEMAIKDIPIDTINRTAVLRVKEAYVKLNKPFDYKIPPKINKPSGQLTSSSSSSAEDARRKN</sequence>
<reference evidence="3 4" key="1">
    <citation type="submission" date="2015-09" db="EMBL/GenBank/DDBJ databases">
        <title>Draft genome of the scarab beetle Oryctes borbonicus.</title>
        <authorList>
            <person name="Meyer J.M."/>
            <person name="Markov G.V."/>
            <person name="Baskaran P."/>
            <person name="Herrmann M."/>
            <person name="Sommer R.J."/>
            <person name="Roedelsperger C."/>
        </authorList>
    </citation>
    <scope>NUCLEOTIDE SEQUENCE [LARGE SCALE GENOMIC DNA]</scope>
    <source>
        <strain evidence="3">OB123</strain>
        <tissue evidence="3">Whole animal</tissue>
    </source>
</reference>
<dbReference type="Pfam" id="PF12854">
    <property type="entry name" value="PPR_1"/>
    <property type="match status" value="1"/>
</dbReference>
<evidence type="ECO:0000313" key="3">
    <source>
        <dbReference type="EMBL" id="KRT80285.1"/>
    </source>
</evidence>
<feature type="repeat" description="PPR" evidence="1">
    <location>
        <begin position="953"/>
        <end position="987"/>
    </location>
</feature>
<proteinExistence type="predicted"/>
<protein>
    <recommendedName>
        <fullName evidence="5">Pentacotripeptide-repeat region of PRORP domain-containing protein</fullName>
    </recommendedName>
</protein>
<dbReference type="InterPro" id="IPR033490">
    <property type="entry name" value="LRP130"/>
</dbReference>
<dbReference type="Proteomes" id="UP000051574">
    <property type="component" value="Unassembled WGS sequence"/>
</dbReference>
<dbReference type="Pfam" id="PF13041">
    <property type="entry name" value="PPR_2"/>
    <property type="match status" value="1"/>
</dbReference>
<feature type="repeat" description="PPR" evidence="1">
    <location>
        <begin position="243"/>
        <end position="277"/>
    </location>
</feature>
<comment type="caution">
    <text evidence="3">The sequence shown here is derived from an EMBL/GenBank/DDBJ whole genome shotgun (WGS) entry which is preliminary data.</text>
</comment>
<dbReference type="PANTHER" id="PTHR46669:SF1">
    <property type="entry name" value="LEUCINE-RICH PPR MOTIF-CONTAINING PROTEIN, MITOCHONDRIAL"/>
    <property type="match status" value="1"/>
</dbReference>
<evidence type="ECO:0000256" key="2">
    <source>
        <dbReference type="SAM" id="MobiDB-lite"/>
    </source>
</evidence>
<dbReference type="GO" id="GO:0070129">
    <property type="term" value="P:regulation of mitochondrial translation"/>
    <property type="evidence" value="ECO:0007669"/>
    <property type="project" value="TreeGrafter"/>
</dbReference>
<feature type="region of interest" description="Disordered" evidence="2">
    <location>
        <begin position="1338"/>
        <end position="1362"/>
    </location>
</feature>
<dbReference type="PROSITE" id="PS51375">
    <property type="entry name" value="PPR"/>
    <property type="match status" value="4"/>
</dbReference>
<dbReference type="EMBL" id="LJIG01022493">
    <property type="protein sequence ID" value="KRT80285.1"/>
    <property type="molecule type" value="Genomic_DNA"/>
</dbReference>
<dbReference type="InterPro" id="IPR002885">
    <property type="entry name" value="PPR_rpt"/>
</dbReference>
<dbReference type="SUPFAM" id="SSF48452">
    <property type="entry name" value="TPR-like"/>
    <property type="match status" value="1"/>
</dbReference>
<dbReference type="Pfam" id="PF01535">
    <property type="entry name" value="PPR"/>
    <property type="match status" value="1"/>
</dbReference>
<name>A0A0T6AZJ1_9SCAR</name>
<dbReference type="GO" id="GO:0003730">
    <property type="term" value="F:mRNA 3'-UTR binding"/>
    <property type="evidence" value="ECO:0007669"/>
    <property type="project" value="TreeGrafter"/>
</dbReference>
<dbReference type="GO" id="GO:0005739">
    <property type="term" value="C:mitochondrion"/>
    <property type="evidence" value="ECO:0007669"/>
    <property type="project" value="TreeGrafter"/>
</dbReference>
<keyword evidence="4" id="KW-1185">Reference proteome</keyword>
<evidence type="ECO:0000313" key="4">
    <source>
        <dbReference type="Proteomes" id="UP000051574"/>
    </source>
</evidence>
<dbReference type="Gene3D" id="1.25.40.10">
    <property type="entry name" value="Tetratricopeptide repeat domain"/>
    <property type="match status" value="3"/>
</dbReference>
<dbReference type="InterPro" id="IPR011990">
    <property type="entry name" value="TPR-like_helical_dom_sf"/>
</dbReference>
<dbReference type="GO" id="GO:0005634">
    <property type="term" value="C:nucleus"/>
    <property type="evidence" value="ECO:0007669"/>
    <property type="project" value="TreeGrafter"/>
</dbReference>
<dbReference type="NCBIfam" id="TIGR00756">
    <property type="entry name" value="PPR"/>
    <property type="match status" value="1"/>
</dbReference>
<accession>A0A0T6AZJ1</accession>
<feature type="repeat" description="PPR" evidence="1">
    <location>
        <begin position="173"/>
        <end position="207"/>
    </location>
</feature>
<dbReference type="PANTHER" id="PTHR46669">
    <property type="entry name" value="LEUCINE-RICH PPR MOTIF-CONTAINING PROTEIN, MITOCHONDRIAL"/>
    <property type="match status" value="1"/>
</dbReference>
<evidence type="ECO:0000256" key="1">
    <source>
        <dbReference type="PROSITE-ProRule" id="PRU00708"/>
    </source>
</evidence>
<feature type="repeat" description="PPR" evidence="1">
    <location>
        <begin position="208"/>
        <end position="242"/>
    </location>
</feature>
<evidence type="ECO:0008006" key="5">
    <source>
        <dbReference type="Google" id="ProtNLM"/>
    </source>
</evidence>
<dbReference type="OrthoDB" id="185373at2759"/>
<gene>
    <name evidence="3" type="ORF">AMK59_7357</name>
</gene>
<organism evidence="3 4">
    <name type="scientific">Oryctes borbonicus</name>
    <dbReference type="NCBI Taxonomy" id="1629725"/>
    <lineage>
        <taxon>Eukaryota</taxon>
        <taxon>Metazoa</taxon>
        <taxon>Ecdysozoa</taxon>
        <taxon>Arthropoda</taxon>
        <taxon>Hexapoda</taxon>
        <taxon>Insecta</taxon>
        <taxon>Pterygota</taxon>
        <taxon>Neoptera</taxon>
        <taxon>Endopterygota</taxon>
        <taxon>Coleoptera</taxon>
        <taxon>Polyphaga</taxon>
        <taxon>Scarabaeiformia</taxon>
        <taxon>Scarabaeidae</taxon>
        <taxon>Dynastinae</taxon>
        <taxon>Oryctes</taxon>
    </lineage>
</organism>